<dbReference type="EMBL" id="CP001292">
    <property type="protein sequence ID" value="ACK73705.1"/>
    <property type="molecule type" value="Genomic_DNA"/>
</dbReference>
<sequence length="50" mass="5974">MKLRFKRTICDYFSDIKDPRLERRKRHKLIDIITITICAIISGVQQGNRI</sequence>
<protein>
    <submittedName>
        <fullName evidence="2">Transposase</fullName>
    </submittedName>
</protein>
<dbReference type="KEGG" id="cyc:PCC7424_5831"/>
<dbReference type="KEGG" id="cyc:PCC7424_5629"/>
<geneLocation type="plasmid" evidence="2 4">
    <name>pP742401</name>
</geneLocation>
<dbReference type="AlphaFoldDB" id="B7KLN3"/>
<evidence type="ECO:0000313" key="3">
    <source>
        <dbReference type="EMBL" id="ACK73889.1"/>
    </source>
</evidence>
<evidence type="ECO:0000259" key="1">
    <source>
        <dbReference type="Pfam" id="PF13808"/>
    </source>
</evidence>
<evidence type="ECO:0000313" key="2">
    <source>
        <dbReference type="EMBL" id="ACK73705.1"/>
    </source>
</evidence>
<gene>
    <name evidence="2" type="ordered locus">PCC7424_5629</name>
    <name evidence="3" type="ordered locus">PCC7424_5831</name>
</gene>
<dbReference type="Proteomes" id="UP000002384">
    <property type="component" value="Plasmid pP742401"/>
</dbReference>
<dbReference type="eggNOG" id="COG5433">
    <property type="taxonomic scope" value="Bacteria"/>
</dbReference>
<organism evidence="2 4">
    <name type="scientific">Gloeothece citriformis (strain PCC 7424)</name>
    <name type="common">Cyanothece sp. (strain PCC 7424)</name>
    <dbReference type="NCBI Taxonomy" id="65393"/>
    <lineage>
        <taxon>Bacteria</taxon>
        <taxon>Bacillati</taxon>
        <taxon>Cyanobacteriota</taxon>
        <taxon>Cyanophyceae</taxon>
        <taxon>Oscillatoriophycideae</taxon>
        <taxon>Chroococcales</taxon>
        <taxon>Aphanothecaceae</taxon>
        <taxon>Gloeothece</taxon>
        <taxon>Gloeothece citriformis</taxon>
    </lineage>
</organism>
<feature type="domain" description="H repeat-associated protein N-terminal" evidence="1">
    <location>
        <begin position="11"/>
        <end position="47"/>
    </location>
</feature>
<keyword evidence="4" id="KW-1185">Reference proteome</keyword>
<dbReference type="HOGENOM" id="CLU_046404_9_1_3"/>
<dbReference type="EMBL" id="CP001292">
    <property type="protein sequence ID" value="ACK73889.1"/>
    <property type="molecule type" value="Genomic_DNA"/>
</dbReference>
<evidence type="ECO:0000313" key="4">
    <source>
        <dbReference type="Proteomes" id="UP000002384"/>
    </source>
</evidence>
<dbReference type="Pfam" id="PF13808">
    <property type="entry name" value="DDE_Tnp_1_assoc"/>
    <property type="match status" value="1"/>
</dbReference>
<name>B7KLN3_GLOC7</name>
<keyword evidence="2" id="KW-0614">Plasmid</keyword>
<accession>B7KLN3</accession>
<dbReference type="InterPro" id="IPR032806">
    <property type="entry name" value="YbfD_N"/>
</dbReference>
<reference evidence="2" key="1">
    <citation type="submission" date="2008-12" db="EMBL/GenBank/DDBJ databases">
        <title>Complete sequence of plasmid1 of Cyanothece sp. PCC 7424.</title>
        <authorList>
            <consortium name="US DOE Joint Genome Institute"/>
            <person name="Lucas S."/>
            <person name="Copeland A."/>
            <person name="Lapidus A."/>
            <person name="Glavina del Rio T."/>
            <person name="Dalin E."/>
            <person name="Tice H."/>
            <person name="Bruce D."/>
            <person name="Goodwin L."/>
            <person name="Pitluck S."/>
            <person name="Chertkov O."/>
            <person name="Brettin T."/>
            <person name="Detter J.C."/>
            <person name="Han C."/>
            <person name="Larimer F."/>
            <person name="Land M."/>
            <person name="Hauser L."/>
            <person name="Kyrpides N."/>
            <person name="Mikhailova N."/>
            <person name="Liberton M."/>
            <person name="Stoeckel J."/>
            <person name="Banerjee A."/>
            <person name="Singh A."/>
            <person name="Page L."/>
            <person name="Sato H."/>
            <person name="Zhao L."/>
            <person name="Sherman L."/>
            <person name="Pakrasi H."/>
            <person name="Richardson P."/>
        </authorList>
    </citation>
    <scope>NUCLEOTIDE SEQUENCE</scope>
    <source>
        <strain evidence="2">PCC 7424</strain>
        <plasmid evidence="2">pP742401</plasmid>
    </source>
</reference>
<reference evidence="4" key="2">
    <citation type="journal article" date="2011" name="MBio">
        <title>Novel metabolic attributes of the genus Cyanothece, comprising a group of unicellular nitrogen-fixing Cyanobacteria.</title>
        <authorList>
            <person name="Bandyopadhyay A."/>
            <person name="Elvitigala T."/>
            <person name="Welsh E."/>
            <person name="Stockel J."/>
            <person name="Liberton M."/>
            <person name="Min H."/>
            <person name="Sherman L.A."/>
            <person name="Pakrasi H.B."/>
        </authorList>
    </citation>
    <scope>NUCLEOTIDE SEQUENCE [LARGE SCALE GENOMIC DNA]</scope>
    <source>
        <strain evidence="4">PCC 7424</strain>
        <plasmid evidence="4">pP742401</plasmid>
    </source>
</reference>
<proteinExistence type="predicted"/>